<reference evidence="3" key="2">
    <citation type="submission" date="2021-04" db="EMBL/GenBank/DDBJ databases">
        <authorList>
            <person name="Gilroy R."/>
        </authorList>
    </citation>
    <scope>NUCLEOTIDE SEQUENCE</scope>
    <source>
        <strain evidence="3">CHK195-6426</strain>
    </source>
</reference>
<organism evidence="3 4">
    <name type="scientific">Candidatus Acetatifactor stercoripullorum</name>
    <dbReference type="NCBI Taxonomy" id="2838414"/>
    <lineage>
        <taxon>Bacteria</taxon>
        <taxon>Bacillati</taxon>
        <taxon>Bacillota</taxon>
        <taxon>Clostridia</taxon>
        <taxon>Lachnospirales</taxon>
        <taxon>Lachnospiraceae</taxon>
        <taxon>Acetatifactor</taxon>
    </lineage>
</organism>
<evidence type="ECO:0000259" key="2">
    <source>
        <dbReference type="Pfam" id="PF11796"/>
    </source>
</evidence>
<dbReference type="CDD" id="cd00188">
    <property type="entry name" value="TOPRIM"/>
    <property type="match status" value="1"/>
</dbReference>
<accession>A0A9D1R7I6</accession>
<dbReference type="AlphaFoldDB" id="A0A9D1R7I6"/>
<feature type="domain" description="Conserved hypothetical protein CHP02679 N terminus" evidence="2">
    <location>
        <begin position="35"/>
        <end position="252"/>
    </location>
</feature>
<dbReference type="Pfam" id="PF09664">
    <property type="entry name" value="DUF2399"/>
    <property type="match status" value="1"/>
</dbReference>
<sequence length="437" mass="49953">MCNNGECAAYLKRNPAYSRCMKELRKKWESYGRAAGSITLKKASEEERRAIGGIVGRAFGDETVKITFQEFERGLQKTRFAPIDMKCVLEDYFESPLYTNQEQKAKVQVEKDVFFNELFAYFEGCAEKTSVVPAWIRELQCHKKFGYQILIKEFARNSKEAELLVRNVGKALIWLEKRDGEENLLAVFAAEVSGNPHYFDRGSTAAQLLTHAVCFWKNFTMPQNAYEWRECMQAVGLVSDSIASMVHVLGVQIETADGLHPAYEAFYHRREPYVLTAENLKSITKVKADGHKVYVVENEMVFLYLAENTRKYNAAILCTSGQLRVAAFQVLAHLAKSGAVIYYSGDLDPEGMDIADRLWQRYGEAVHLWRMNAEDYDKSISEEKLSDRRLAKLDRLKNPILCSTAESVRRERRAGYQENLLEDLLEDIAGSMDILED</sequence>
<protein>
    <submittedName>
        <fullName evidence="3">TIGR02679 family protein</fullName>
    </submittedName>
</protein>
<dbReference type="GO" id="GO:0005694">
    <property type="term" value="C:chromosome"/>
    <property type="evidence" value="ECO:0007669"/>
    <property type="project" value="InterPro"/>
</dbReference>
<dbReference type="Proteomes" id="UP000824265">
    <property type="component" value="Unassembled WGS sequence"/>
</dbReference>
<dbReference type="Pfam" id="PF11796">
    <property type="entry name" value="DUF3323"/>
    <property type="match status" value="1"/>
</dbReference>
<evidence type="ECO:0000313" key="4">
    <source>
        <dbReference type="Proteomes" id="UP000824265"/>
    </source>
</evidence>
<name>A0A9D1R7I6_9FIRM</name>
<dbReference type="Gene3D" id="3.40.1360.10">
    <property type="match status" value="1"/>
</dbReference>
<dbReference type="EMBL" id="DXGH01000057">
    <property type="protein sequence ID" value="HIW81953.1"/>
    <property type="molecule type" value="Genomic_DNA"/>
</dbReference>
<dbReference type="GO" id="GO:0003677">
    <property type="term" value="F:DNA binding"/>
    <property type="evidence" value="ECO:0007669"/>
    <property type="project" value="InterPro"/>
</dbReference>
<dbReference type="InterPro" id="IPR024465">
    <property type="entry name" value="DUF2399"/>
</dbReference>
<dbReference type="NCBIfam" id="TIGR02679">
    <property type="entry name" value="TIGR02679 family protein"/>
    <property type="match status" value="1"/>
</dbReference>
<proteinExistence type="predicted"/>
<dbReference type="InterPro" id="IPR024466">
    <property type="entry name" value="CHP02679_N"/>
</dbReference>
<gene>
    <name evidence="3" type="ORF">H9742_10645</name>
</gene>
<feature type="domain" description="DUF2399" evidence="1">
    <location>
        <begin position="274"/>
        <end position="428"/>
    </location>
</feature>
<reference evidence="3" key="1">
    <citation type="journal article" date="2021" name="PeerJ">
        <title>Extensive microbial diversity within the chicken gut microbiome revealed by metagenomics and culture.</title>
        <authorList>
            <person name="Gilroy R."/>
            <person name="Ravi A."/>
            <person name="Getino M."/>
            <person name="Pursley I."/>
            <person name="Horton D.L."/>
            <person name="Alikhan N.F."/>
            <person name="Baker D."/>
            <person name="Gharbi K."/>
            <person name="Hall N."/>
            <person name="Watson M."/>
            <person name="Adriaenssens E.M."/>
            <person name="Foster-Nyarko E."/>
            <person name="Jarju S."/>
            <person name="Secka A."/>
            <person name="Antonio M."/>
            <person name="Oren A."/>
            <person name="Chaudhuri R.R."/>
            <person name="La Ragione R."/>
            <person name="Hildebrand F."/>
            <person name="Pallen M.J."/>
        </authorList>
    </citation>
    <scope>NUCLEOTIDE SEQUENCE</scope>
    <source>
        <strain evidence="3">CHK195-6426</strain>
    </source>
</reference>
<dbReference type="InterPro" id="IPR013495">
    <property type="entry name" value="CHP02679"/>
</dbReference>
<comment type="caution">
    <text evidence="3">The sequence shown here is derived from an EMBL/GenBank/DDBJ whole genome shotgun (WGS) entry which is preliminary data.</text>
</comment>
<evidence type="ECO:0000259" key="1">
    <source>
        <dbReference type="Pfam" id="PF09664"/>
    </source>
</evidence>
<dbReference type="SUPFAM" id="SSF56726">
    <property type="entry name" value="DNA topoisomerase IV, alpha subunit"/>
    <property type="match status" value="1"/>
</dbReference>
<dbReference type="InterPro" id="IPR036078">
    <property type="entry name" value="Spo11/TopoVI_A_sf"/>
</dbReference>
<evidence type="ECO:0000313" key="3">
    <source>
        <dbReference type="EMBL" id="HIW81953.1"/>
    </source>
</evidence>